<feature type="transmembrane region" description="Helical" evidence="1">
    <location>
        <begin position="2117"/>
        <end position="2142"/>
    </location>
</feature>
<dbReference type="OrthoDB" id="5950997at2759"/>
<name>I7LZU4_TETTS</name>
<gene>
    <name evidence="2" type="ORF">TTHERM_00584890</name>
</gene>
<evidence type="ECO:0000313" key="3">
    <source>
        <dbReference type="Proteomes" id="UP000009168"/>
    </source>
</evidence>
<dbReference type="eggNOG" id="ENOG502R2EU">
    <property type="taxonomic scope" value="Eukaryota"/>
</dbReference>
<feature type="transmembrane region" description="Helical" evidence="1">
    <location>
        <begin position="2341"/>
        <end position="2366"/>
    </location>
</feature>
<proteinExistence type="predicted"/>
<keyword evidence="1" id="KW-0472">Membrane</keyword>
<organism evidence="2 3">
    <name type="scientific">Tetrahymena thermophila (strain SB210)</name>
    <dbReference type="NCBI Taxonomy" id="312017"/>
    <lineage>
        <taxon>Eukaryota</taxon>
        <taxon>Sar</taxon>
        <taxon>Alveolata</taxon>
        <taxon>Ciliophora</taxon>
        <taxon>Intramacronucleata</taxon>
        <taxon>Oligohymenophorea</taxon>
        <taxon>Hymenostomatida</taxon>
        <taxon>Tetrahymenina</taxon>
        <taxon>Tetrahymenidae</taxon>
        <taxon>Tetrahymena</taxon>
    </lineage>
</organism>
<feature type="transmembrane region" description="Helical" evidence="1">
    <location>
        <begin position="2271"/>
        <end position="2297"/>
    </location>
</feature>
<dbReference type="RefSeq" id="XP_001032595.3">
    <property type="nucleotide sequence ID" value="XM_001032595.3"/>
</dbReference>
<dbReference type="KEGG" id="tet:TTHERM_00584890"/>
<feature type="transmembrane region" description="Helical" evidence="1">
    <location>
        <begin position="2318"/>
        <end position="2335"/>
    </location>
</feature>
<dbReference type="PANTHER" id="PTHR11319:SF35">
    <property type="entry name" value="OUTER MEMBRANE PROTEIN PMPC-RELATED"/>
    <property type="match status" value="1"/>
</dbReference>
<reference evidence="3" key="1">
    <citation type="journal article" date="2006" name="PLoS Biol.">
        <title>Macronuclear genome sequence of the ciliate Tetrahymena thermophila, a model eukaryote.</title>
        <authorList>
            <person name="Eisen J.A."/>
            <person name="Coyne R.S."/>
            <person name="Wu M."/>
            <person name="Wu D."/>
            <person name="Thiagarajan M."/>
            <person name="Wortman J.R."/>
            <person name="Badger J.H."/>
            <person name="Ren Q."/>
            <person name="Amedeo P."/>
            <person name="Jones K.M."/>
            <person name="Tallon L.J."/>
            <person name="Delcher A.L."/>
            <person name="Salzberg S.L."/>
            <person name="Silva J.C."/>
            <person name="Haas B.J."/>
            <person name="Majoros W.H."/>
            <person name="Farzad M."/>
            <person name="Carlton J.M."/>
            <person name="Smith R.K. Jr."/>
            <person name="Garg J."/>
            <person name="Pearlman R.E."/>
            <person name="Karrer K.M."/>
            <person name="Sun L."/>
            <person name="Manning G."/>
            <person name="Elde N.C."/>
            <person name="Turkewitz A.P."/>
            <person name="Asai D.J."/>
            <person name="Wilkes D.E."/>
            <person name="Wang Y."/>
            <person name="Cai H."/>
            <person name="Collins K."/>
            <person name="Stewart B.A."/>
            <person name="Lee S.R."/>
            <person name="Wilamowska K."/>
            <person name="Weinberg Z."/>
            <person name="Ruzzo W.L."/>
            <person name="Wloga D."/>
            <person name="Gaertig J."/>
            <person name="Frankel J."/>
            <person name="Tsao C.-C."/>
            <person name="Gorovsky M.A."/>
            <person name="Keeling P.J."/>
            <person name="Waller R.F."/>
            <person name="Patron N.J."/>
            <person name="Cherry J.M."/>
            <person name="Stover N.A."/>
            <person name="Krieger C.J."/>
            <person name="del Toro C."/>
            <person name="Ryder H.F."/>
            <person name="Williamson S.C."/>
            <person name="Barbeau R.A."/>
            <person name="Hamilton E.P."/>
            <person name="Orias E."/>
        </authorList>
    </citation>
    <scope>NUCLEOTIDE SEQUENCE [LARGE SCALE GENOMIC DNA]</scope>
    <source>
        <strain evidence="3">SB210</strain>
    </source>
</reference>
<keyword evidence="1" id="KW-1133">Transmembrane helix</keyword>
<feature type="transmembrane region" description="Helical" evidence="1">
    <location>
        <begin position="2154"/>
        <end position="2171"/>
    </location>
</feature>
<keyword evidence="3" id="KW-1185">Reference proteome</keyword>
<dbReference type="PANTHER" id="PTHR11319">
    <property type="entry name" value="G PROTEIN-COUPLED RECEPTOR-RELATED"/>
    <property type="match status" value="1"/>
</dbReference>
<dbReference type="EMBL" id="GG662510">
    <property type="protein sequence ID" value="EAR84932.3"/>
    <property type="molecule type" value="Genomic_DNA"/>
</dbReference>
<dbReference type="GeneID" id="7846691"/>
<evidence type="ECO:0000313" key="2">
    <source>
        <dbReference type="EMBL" id="EAR84932.3"/>
    </source>
</evidence>
<sequence length="2545" mass="293296">MKIGLFFLYISYIICKQCPQILSYFSLIYDDGYIPNIFLQIPQTNIMVICTSSISTQNKGQSQLYFADLRSPSRSIINQVRAEYTISGMEYIEYSNQILILSSGKIMIVNPISFQSIRFLDINNIQSILMISKTKYGLLLNLVNRIYLFDTQTAQILKTLDYLNDYRIRNKQQFYFKMYDFKCSKNKIIITSTEIGLTASSIDVNTLELKYLGIIDYTQQYSDGGNYRVFDKYPDDDVIFIGGRYLQLIGVQILNFETGQYVQKFNIYLYEYYPDYYVQNLIFTYTNGKPVIYVGTPYFLYYVDIKIGKDLDMQPDAYCKYIYEQQTFSWYKLEGTSQIYMGEIYFVHIFDYNSDTFYSQLYMINDYFSRRFVYEDTDQTFILFYWTKNLYYSKIETLQDLYHIQTNKFTYGFYVNYNSFYRVKGCELCLFAKLRDTADYVSTTLILPMDSRDNTQPIQTNNFNFTWDIVGLTLDPFWHVNSTWFVLSFPDKSKLSQQIDGLFYLINAQNTSQFYTLTSPYQSDNLQNTMYAVASLEDVSNPEVIGIDEQGKIYVWDLNSPTYEFKYSLQLRNCLQAQIAETFYYNTVKKLIIICGDRSVYSFDLKTQNQQYLISLVSIPISLRAFSSISVIAVPDMVASITYLYKYNSQSGEFDFLISIYQSQQKFDIYHIELLKDNTLWIQYKYNFIFYPLQDCLDDPSFCTSCQTTFYFDITNQQESITATYGQGTELVPFTSSNSYIEALLIASHYKDIVFNLTNLEINIILDPRNTIYLNTQFFDISFQNLVTLNIKSKSNELAQIQYDSLMQFNNYQEINFENILVSFMKQSCGLQFQNVINSVNILNVQLKSQYDSSISCQQIIADNSFIQILNYTLDDQNFKNNKFFISTINTDKVSISNLTISNSNFGEQFSILYQQTDVQAFISNLVLQNNYCQIKTNSQNTVPLFTAGHFKVSNVQIQNNTFCYNDIFQTITSFSHPPQTFTFKEIQVSNNTFYTQTNYLFFNSLYSILSQPSHQLIVQDARFFNNSLQIKSSSDLNIASFFQTNKIQNIIMSSVSLLTHYNISLGTFEYSNLVNITQFNCSNQQNSNKNFLSYATEGCIHINEAISVVINNINLNNKIIQDNSLIVINNNNYKQLQLSITMGLFQNLLLSQTQLNSYVNPIHIQSSYKADIQISNLTFQNSQLNSIEYSLTYSTTGIWIENLVGIVNLYNVTYENNFSNSKYNSLYIQSDTLQIVNSTFAKSSFNKTKSNQIINQFNQYGGMVNVVVNQLQVLNSNFSQSVAQKGSFFYISSFGKSLKVLFSNSSFSEGYGFLDGGAISVDSQGNLFNLTFLQCYFDNIYTFTPQASSVSIEYYSQKGSNSQIQIFGGSITNINGIQDNYFIIAQYIKVNISNVSSITQGYFTSQSLYYELYQKTSQSQQATLLSSENSQIQVESTNISNLSLNNQNSKIPLLIISQNSNIVLKNTNISNCQFEKSLIQLQLGQIQIQNSTFNNIRQIAKQRNIQQIKEVNPSDINYSIILANNSTVLVQNNSIFSNINCINCNGGAFFVENGNLNIQDSVFKQIQSSFGGAFFINGLLGTNLIKNSHFEDLFATYNGGALNILLQTSQIFSLNIVSSVFIQNQSINGRGGSIFVFSTTINPQSQIIGISETNFIQNKAQIGGALFKQGISPLLIDCKFEGNQGYIFGDDSFSYATKLNLVNAQEFLNKHHGIFDSGDLVIHSFRSGGTLTDLKFQLMNDQNEIIYPLTQNEKEMFSVQVKIDLSTQNYNSYQIRGNQYIYYDQLQKVFRFDQLTVVGTPGSSTTIQFFSNQIYNLDAASNQYSQNYTFNIKINFRQCISGEQIKSYNTLTECDICQKGQYSFHVQQCQDCPTGAICSGGDNIVTKLGYWRKTVDSSLIIQCENQQANCPGGIYGNFVCYEGHIGALCEECDLYGSVWGKSYSVSSKYSCVECDQVKYNLYGLLGLTIWTLFSMSISIQSNIVNIKQQTAKDILIRAFSKGVSYQNNKNRQSSILFTKNENENTIFKQTTSQVSKKSLMRMFYDRKKKSQYQESKQSVFIKILTNYFQIICSIATFNLKVPQGFMVFSLSIGQPIKYTLSSLGCLLVKLDTSIPIIFVNLIFSHITIIAYFMIFLLGLIFQKSIQNIKQPFPTYKLVTAAMFLIIYFQPDLIQQIISLMSCRTIGDTSYILSNVAYECYTKQHIRYLLMILLPFFILWILIFPILFYVLLRKNKQQLDDPQVKLKYGFLYHEYKQKAYYWELLKMAQKIIIILLLNFYSQLIIVKGLLVFIVIAIQGIISQKIKPFQEDEINKIDVISTQICGFTILLGVFSYQNPFSYFYYCSLVLIAVINISFIVFLIYKILSNYISQLKRLIVNFVDYASEKIKFVPFQFNKKKKKRILNPIIKAKVQKSFQNYLNLSQKQKMEFYMNIFEHGLKSKFQERNEKNFNSTAFRKIEIEMSQKTNQQQIQSFLTLDPESNTESLVNNVKMNCFQTLNNCSGYNKSTSNILQTQSQEQFFRSPLILSNKINKSTIKFEDIKEI</sequence>
<accession>I7LZU4</accession>
<feature type="transmembrane region" description="Helical" evidence="1">
    <location>
        <begin position="2208"/>
        <end position="2232"/>
    </location>
</feature>
<keyword evidence="1 2" id="KW-0812">Transmembrane</keyword>
<dbReference type="Proteomes" id="UP000009168">
    <property type="component" value="Unassembled WGS sequence"/>
</dbReference>
<dbReference type="SUPFAM" id="SSF50998">
    <property type="entry name" value="Quinoprotein alcohol dehydrogenase-like"/>
    <property type="match status" value="1"/>
</dbReference>
<protein>
    <submittedName>
        <fullName evidence="2">Transmembrane protein, putative</fullName>
    </submittedName>
</protein>
<evidence type="ECO:0000256" key="1">
    <source>
        <dbReference type="SAM" id="Phobius"/>
    </source>
</evidence>
<dbReference type="InParanoid" id="I7LZU4"/>
<dbReference type="InterPro" id="IPR011047">
    <property type="entry name" value="Quinoprotein_ADH-like_sf"/>
</dbReference>